<dbReference type="Proteomes" id="UP000812966">
    <property type="component" value="Unassembled WGS sequence"/>
</dbReference>
<dbReference type="EMBL" id="JABELV010000183">
    <property type="protein sequence ID" value="KAG7528449.1"/>
    <property type="molecule type" value="Genomic_DNA"/>
</dbReference>
<evidence type="ECO:0000256" key="4">
    <source>
        <dbReference type="ARBA" id="ARBA00022490"/>
    </source>
</evidence>
<feature type="compositionally biased region" description="Acidic residues" evidence="8">
    <location>
        <begin position="211"/>
        <end position="232"/>
    </location>
</feature>
<feature type="region of interest" description="Disordered" evidence="8">
    <location>
        <begin position="1"/>
        <end position="68"/>
    </location>
</feature>
<comment type="caution">
    <text evidence="9">The sequence shown here is derived from an EMBL/GenBank/DDBJ whole genome shotgun (WGS) entry which is preliminary data.</text>
</comment>
<evidence type="ECO:0000256" key="8">
    <source>
        <dbReference type="SAM" id="MobiDB-lite"/>
    </source>
</evidence>
<protein>
    <recommendedName>
        <fullName evidence="3 7">Stress response protein NST1</fullName>
    </recommendedName>
</protein>
<feature type="region of interest" description="Disordered" evidence="8">
    <location>
        <begin position="150"/>
        <end position="179"/>
    </location>
</feature>
<evidence type="ECO:0000256" key="7">
    <source>
        <dbReference type="RuleBase" id="RU049441"/>
    </source>
</evidence>
<evidence type="ECO:0000313" key="10">
    <source>
        <dbReference type="Proteomes" id="UP000812966"/>
    </source>
</evidence>
<comment type="subcellular location">
    <subcellularLocation>
        <location evidence="1 7">Cytoplasm</location>
    </subcellularLocation>
</comment>
<feature type="compositionally biased region" description="Basic and acidic residues" evidence="8">
    <location>
        <begin position="611"/>
        <end position="621"/>
    </location>
</feature>
<name>A0A8K0JFY5_9TREE</name>
<evidence type="ECO:0000256" key="6">
    <source>
        <dbReference type="ARBA" id="ARBA00023054"/>
    </source>
</evidence>
<gene>
    <name evidence="9" type="ORF">FFLO_06158</name>
</gene>
<evidence type="ECO:0000256" key="1">
    <source>
        <dbReference type="ARBA" id="ARBA00004496"/>
    </source>
</evidence>
<evidence type="ECO:0000313" key="9">
    <source>
        <dbReference type="EMBL" id="KAG7528449.1"/>
    </source>
</evidence>
<comment type="function">
    <text evidence="7">May act as a negative regulator of salt tolerance.</text>
</comment>
<keyword evidence="5 7" id="KW-0346">Stress response</keyword>
<reference evidence="9" key="1">
    <citation type="submission" date="2020-04" db="EMBL/GenBank/DDBJ databases">
        <title>Analysis of mating type loci in Filobasidium floriforme.</title>
        <authorList>
            <person name="Nowrousian M."/>
        </authorList>
    </citation>
    <scope>NUCLEOTIDE SEQUENCE</scope>
    <source>
        <strain evidence="9">CBS 6242</strain>
    </source>
</reference>
<proteinExistence type="inferred from homology"/>
<feature type="compositionally biased region" description="Basic and acidic residues" evidence="8">
    <location>
        <begin position="431"/>
        <end position="515"/>
    </location>
</feature>
<evidence type="ECO:0000256" key="2">
    <source>
        <dbReference type="ARBA" id="ARBA00007112"/>
    </source>
</evidence>
<comment type="similarity">
    <text evidence="2 7">Belongs to the NST1 family.</text>
</comment>
<keyword evidence="4 7" id="KW-0963">Cytoplasm</keyword>
<feature type="compositionally biased region" description="Basic and acidic residues" evidence="8">
    <location>
        <begin position="233"/>
        <end position="248"/>
    </location>
</feature>
<dbReference type="Pfam" id="PF13945">
    <property type="entry name" value="NST1"/>
    <property type="match status" value="1"/>
</dbReference>
<feature type="compositionally biased region" description="Polar residues" evidence="8">
    <location>
        <begin position="599"/>
        <end position="610"/>
    </location>
</feature>
<keyword evidence="10" id="KW-1185">Reference proteome</keyword>
<feature type="compositionally biased region" description="Basic and acidic residues" evidence="8">
    <location>
        <begin position="156"/>
        <end position="166"/>
    </location>
</feature>
<feature type="region of interest" description="Disordered" evidence="8">
    <location>
        <begin position="405"/>
        <end position="621"/>
    </location>
</feature>
<dbReference type="AlphaFoldDB" id="A0A8K0JFY5"/>
<sequence length="941" mass="102566">MTAGGVEPSVSSTGTPNNRSARSAGKAPVPHPSTASVPPPLAGDNGAPTNKAALASTGKTKALPAATPSTRDWRITTVDERVRVQEYWTRLEGATRTKFIQAERDGVLRRIKDYQRHTCSCGICGRKRIAIEREIGSLYSFYGQALDRSPRYTSDNGREEHPDIRRSAAGPFPGSVEVDRQGNILRADYLAPEPKSLIEEEIDDESFHSDDYEDEDEDEDEDGDYDEEEDEFRNEHDLGASETDRTGDGVDAGYNKQHVHKQSRHLHRESRDNIQRGEATAEGEIGTNVDFSSFHGVLSVADDLLKGEGQGFLEMMEQLVERRVLGGLRSRSPNKGNHGHDAVEDPTSEPVIDEETPLQHRRAEGERLFQVFAARLLEQRVLQAYREQVAQEKQLQFLRELEEEETAAEAREARKAKEAQKKKDKRRQQKQAKDDEKAKRDALLAEEAEMARVKQATAEKEANRRREDERVRREAEKRAKLEDQLRKEEERRKRQEREKEAEKAKKQRERDERSKSNRSIAGEVVPMNGENQRLSNNGGLATSRKQSTPQALPVPTSDTGRLLERGRSSKPANEDIPQPKSDASYRPSSRPSAGEAQHENSATASASQTRHAADEESRYMAEDVASSGIANTRLAVTTRPNELAVDTSPAVYDTQQWDAPLAAKAVASPTQEGSTIATIPSTATVTPSMPIEGSVLSGVVGSAVSSTAYPLGATGTNARGGAYVAGVTSHGQMAENAYPVMISPGIPAPIRQGVHHSGTMLAAPGDALPVTRLQDPIGPIQPIGRPRPCGPPFPLEQLADHVGKPFSTRTASVSHDQVLGSAALSSGDDEVIIPAPRRVSHGHNALGSKWNAGSQLSSPHWGAAFAAAPAPIWGRSELSPGAVHTWPAAGNSGTYIGHRYDGPLGLAESFSARGHQQQQGTSRTVPAHLVDIAHPGHRAER</sequence>
<dbReference type="GO" id="GO:0005737">
    <property type="term" value="C:cytoplasm"/>
    <property type="evidence" value="ECO:0007669"/>
    <property type="project" value="UniProtKB-SubCell"/>
</dbReference>
<feature type="region of interest" description="Disordered" evidence="8">
    <location>
        <begin position="328"/>
        <end position="354"/>
    </location>
</feature>
<feature type="compositionally biased region" description="Acidic residues" evidence="8">
    <location>
        <begin position="344"/>
        <end position="354"/>
    </location>
</feature>
<feature type="compositionally biased region" description="Polar residues" evidence="8">
    <location>
        <begin position="9"/>
        <end position="21"/>
    </location>
</feature>
<feature type="compositionally biased region" description="Basic and acidic residues" evidence="8">
    <location>
        <begin position="408"/>
        <end position="421"/>
    </location>
</feature>
<feature type="region of interest" description="Disordered" evidence="8">
    <location>
        <begin position="191"/>
        <end position="274"/>
    </location>
</feature>
<accession>A0A8K0JFY5</accession>
<feature type="compositionally biased region" description="Polar residues" evidence="8">
    <location>
        <begin position="529"/>
        <end position="550"/>
    </location>
</feature>
<evidence type="ECO:0000256" key="3">
    <source>
        <dbReference type="ARBA" id="ARBA00020733"/>
    </source>
</evidence>
<dbReference type="InterPro" id="IPR025279">
    <property type="entry name" value="NST1"/>
</dbReference>
<keyword evidence="6 7" id="KW-0175">Coiled coil</keyword>
<organism evidence="9 10">
    <name type="scientific">Filobasidium floriforme</name>
    <dbReference type="NCBI Taxonomy" id="5210"/>
    <lineage>
        <taxon>Eukaryota</taxon>
        <taxon>Fungi</taxon>
        <taxon>Dikarya</taxon>
        <taxon>Basidiomycota</taxon>
        <taxon>Agaricomycotina</taxon>
        <taxon>Tremellomycetes</taxon>
        <taxon>Filobasidiales</taxon>
        <taxon>Filobasidiaceae</taxon>
        <taxon>Filobasidium</taxon>
    </lineage>
</organism>
<feature type="compositionally biased region" description="Basic residues" evidence="8">
    <location>
        <begin position="257"/>
        <end position="268"/>
    </location>
</feature>
<evidence type="ECO:0000256" key="5">
    <source>
        <dbReference type="ARBA" id="ARBA00023016"/>
    </source>
</evidence>